<protein>
    <submittedName>
        <fullName evidence="1">Uncharacterized protein</fullName>
    </submittedName>
</protein>
<dbReference type="AlphaFoldDB" id="A0A176S0E5"/>
<evidence type="ECO:0000313" key="2">
    <source>
        <dbReference type="Proteomes" id="UP000076962"/>
    </source>
</evidence>
<evidence type="ECO:0000313" key="1">
    <source>
        <dbReference type="EMBL" id="OAD21419.1"/>
    </source>
</evidence>
<dbReference type="EMBL" id="LUTY01001646">
    <property type="protein sequence ID" value="OAD21419.1"/>
    <property type="molecule type" value="Genomic_DNA"/>
</dbReference>
<sequence>KKDEIVFVPIIYGLSWLSVNQFDHDGSMTRFCCHIVTNTGTNLGLGIGLGQQDFTITDFNGNQSLFGISSVGDIMVVLDTADPKFEIKCKARGLDPKLKFGLLNQ</sequence>
<accession>A0A176S0E5</accession>
<keyword evidence="2" id="KW-1185">Reference proteome</keyword>
<reference evidence="1 2" key="1">
    <citation type="submission" date="2016-05" db="EMBL/GenBank/DDBJ databases">
        <title>Single-cell genome of chain-forming Candidatus Thiomargarita nelsonii and comparison to other large sulfur-oxidizing bacteria.</title>
        <authorList>
            <person name="Winkel M."/>
            <person name="Salman V."/>
            <person name="Woyke T."/>
            <person name="Schulz-Vogt H."/>
            <person name="Richter M."/>
            <person name="Flood B."/>
            <person name="Bailey J."/>
            <person name="Amann R."/>
            <person name="Mussmann M."/>
        </authorList>
    </citation>
    <scope>NUCLEOTIDE SEQUENCE [LARGE SCALE GENOMIC DNA]</scope>
    <source>
        <strain evidence="1 2">THI036</strain>
    </source>
</reference>
<organism evidence="1 2">
    <name type="scientific">Candidatus Thiomargarita nelsonii</name>
    <dbReference type="NCBI Taxonomy" id="1003181"/>
    <lineage>
        <taxon>Bacteria</taxon>
        <taxon>Pseudomonadati</taxon>
        <taxon>Pseudomonadota</taxon>
        <taxon>Gammaproteobacteria</taxon>
        <taxon>Thiotrichales</taxon>
        <taxon>Thiotrichaceae</taxon>
        <taxon>Thiomargarita</taxon>
    </lineage>
</organism>
<proteinExistence type="predicted"/>
<feature type="non-terminal residue" evidence="1">
    <location>
        <position position="1"/>
    </location>
</feature>
<name>A0A176S0E5_9GAMM</name>
<dbReference type="Proteomes" id="UP000076962">
    <property type="component" value="Unassembled WGS sequence"/>
</dbReference>
<gene>
    <name evidence="1" type="ORF">THIOM_002812</name>
</gene>
<comment type="caution">
    <text evidence="1">The sequence shown here is derived from an EMBL/GenBank/DDBJ whole genome shotgun (WGS) entry which is preliminary data.</text>
</comment>